<dbReference type="InterPro" id="IPR020846">
    <property type="entry name" value="MFS_dom"/>
</dbReference>
<evidence type="ECO:0000259" key="8">
    <source>
        <dbReference type="PROSITE" id="PS50850"/>
    </source>
</evidence>
<dbReference type="CDD" id="cd17321">
    <property type="entry name" value="MFS_MMR_MDR_like"/>
    <property type="match status" value="1"/>
</dbReference>
<dbReference type="SUPFAM" id="SSF103473">
    <property type="entry name" value="MFS general substrate transporter"/>
    <property type="match status" value="1"/>
</dbReference>
<organism evidence="9 10">
    <name type="scientific">Luedemannella helvata</name>
    <dbReference type="NCBI Taxonomy" id="349315"/>
    <lineage>
        <taxon>Bacteria</taxon>
        <taxon>Bacillati</taxon>
        <taxon>Actinomycetota</taxon>
        <taxon>Actinomycetes</taxon>
        <taxon>Micromonosporales</taxon>
        <taxon>Micromonosporaceae</taxon>
        <taxon>Luedemannella</taxon>
    </lineage>
</organism>
<evidence type="ECO:0000313" key="10">
    <source>
        <dbReference type="Proteomes" id="UP001500655"/>
    </source>
</evidence>
<comment type="subcellular location">
    <subcellularLocation>
        <location evidence="1">Cell membrane</location>
        <topology evidence="1">Multi-pass membrane protein</topology>
    </subcellularLocation>
</comment>
<dbReference type="PROSITE" id="PS50850">
    <property type="entry name" value="MFS"/>
    <property type="match status" value="1"/>
</dbReference>
<feature type="transmembrane region" description="Helical" evidence="7">
    <location>
        <begin position="84"/>
        <end position="103"/>
    </location>
</feature>
<keyword evidence="10" id="KW-1185">Reference proteome</keyword>
<dbReference type="PANTHER" id="PTHR42718">
    <property type="entry name" value="MAJOR FACILITATOR SUPERFAMILY MULTIDRUG TRANSPORTER MFSC"/>
    <property type="match status" value="1"/>
</dbReference>
<dbReference type="NCBIfam" id="TIGR00711">
    <property type="entry name" value="efflux_EmrB"/>
    <property type="match status" value="1"/>
</dbReference>
<feature type="transmembrane region" description="Helical" evidence="7">
    <location>
        <begin position="169"/>
        <end position="191"/>
    </location>
</feature>
<evidence type="ECO:0000313" key="9">
    <source>
        <dbReference type="EMBL" id="GAA1752523.1"/>
    </source>
</evidence>
<dbReference type="EMBL" id="BAAALS010000010">
    <property type="protein sequence ID" value="GAA1752523.1"/>
    <property type="molecule type" value="Genomic_DNA"/>
</dbReference>
<name>A0ABP4WGS0_9ACTN</name>
<feature type="transmembrane region" description="Helical" evidence="7">
    <location>
        <begin position="203"/>
        <end position="223"/>
    </location>
</feature>
<evidence type="ECO:0000256" key="2">
    <source>
        <dbReference type="ARBA" id="ARBA00022448"/>
    </source>
</evidence>
<keyword evidence="3" id="KW-1003">Cell membrane</keyword>
<feature type="domain" description="Major facilitator superfamily (MFS) profile" evidence="8">
    <location>
        <begin position="15"/>
        <end position="503"/>
    </location>
</feature>
<dbReference type="Gene3D" id="1.20.1720.10">
    <property type="entry name" value="Multidrug resistance protein D"/>
    <property type="match status" value="1"/>
</dbReference>
<dbReference type="InterPro" id="IPR004638">
    <property type="entry name" value="EmrB-like"/>
</dbReference>
<dbReference type="RefSeq" id="WP_344080285.1">
    <property type="nucleotide sequence ID" value="NZ_BAAALS010000010.1"/>
</dbReference>
<feature type="transmembrane region" description="Helical" evidence="7">
    <location>
        <begin position="302"/>
        <end position="322"/>
    </location>
</feature>
<evidence type="ECO:0000256" key="3">
    <source>
        <dbReference type="ARBA" id="ARBA00022475"/>
    </source>
</evidence>
<comment type="caution">
    <text evidence="9">The sequence shown here is derived from an EMBL/GenBank/DDBJ whole genome shotgun (WGS) entry which is preliminary data.</text>
</comment>
<feature type="transmembrane region" description="Helical" evidence="7">
    <location>
        <begin position="12"/>
        <end position="36"/>
    </location>
</feature>
<dbReference type="Proteomes" id="UP001500655">
    <property type="component" value="Unassembled WGS sequence"/>
</dbReference>
<feature type="transmembrane region" description="Helical" evidence="7">
    <location>
        <begin position="334"/>
        <end position="355"/>
    </location>
</feature>
<gene>
    <name evidence="9" type="ORF">GCM10009681_24300</name>
</gene>
<evidence type="ECO:0000256" key="1">
    <source>
        <dbReference type="ARBA" id="ARBA00004651"/>
    </source>
</evidence>
<feature type="transmembrane region" description="Helical" evidence="7">
    <location>
        <begin position="235"/>
        <end position="252"/>
    </location>
</feature>
<keyword evidence="4 7" id="KW-0812">Transmembrane</keyword>
<feature type="transmembrane region" description="Helical" evidence="7">
    <location>
        <begin position="109"/>
        <end position="130"/>
    </location>
</feature>
<dbReference type="InterPro" id="IPR011701">
    <property type="entry name" value="MFS"/>
</dbReference>
<feature type="transmembrane region" description="Helical" evidence="7">
    <location>
        <begin position="56"/>
        <end position="75"/>
    </location>
</feature>
<dbReference type="Gene3D" id="1.20.1250.20">
    <property type="entry name" value="MFS general substrate transporter like domains"/>
    <property type="match status" value="1"/>
</dbReference>
<evidence type="ECO:0000256" key="6">
    <source>
        <dbReference type="ARBA" id="ARBA00023136"/>
    </source>
</evidence>
<keyword evidence="5 7" id="KW-1133">Transmembrane helix</keyword>
<feature type="transmembrane region" description="Helical" evidence="7">
    <location>
        <begin position="142"/>
        <end position="163"/>
    </location>
</feature>
<sequence>MQPHTDTGHPRRWAILGVLVISLLVVVLDNTVLNVALKAIADPAHGLGATQSQLEWAINSYTLVFAGLLFTWGVLGDRAGRKRILLLGMVLFGLASLISAYAQTPTQLIWARALMGIGGAAVMPSTLSIISNVFDPRERAKAIGMWAGAVGLAVAIGPVVGGFLLEHFWWGSVFLINVPIVLAGLVLITLLVPESRDPKPGRIDLVGVVLSIAGLVAFVYGIIDGGEHGFGRFQSWGPIVAGVLILAGFVAFELRSDHPSLDVRLFRNPRFSAAVGSVGLVFFAAMGTMFFLAFYLQLVRGFTALEAGLMMTPFAVAQLVFAPRSAAMVRRFGPKLVCAVGLALVTLTLTVYLFVTATTPVWVLLLLAFVQGVGMANVMPPATESVMSSLPREKAGVGSAVSNTIRQIGGALGVAVLGSLLAAVYRDEISGAVDALPAGARDAAAESITGAYGVAAQAGPAGAQLIEAANSSFVTAMHWAAGGSAIVGLIGIGVVLAWLPRHSAPHAPRTATPEPRELAEVG</sequence>
<protein>
    <submittedName>
        <fullName evidence="9">MFS transporter</fullName>
    </submittedName>
</protein>
<evidence type="ECO:0000256" key="5">
    <source>
        <dbReference type="ARBA" id="ARBA00022989"/>
    </source>
</evidence>
<dbReference type="PRINTS" id="PR01036">
    <property type="entry name" value="TCRTETB"/>
</dbReference>
<dbReference type="Pfam" id="PF07690">
    <property type="entry name" value="MFS_1"/>
    <property type="match status" value="1"/>
</dbReference>
<reference evidence="10" key="1">
    <citation type="journal article" date="2019" name="Int. J. Syst. Evol. Microbiol.">
        <title>The Global Catalogue of Microorganisms (GCM) 10K type strain sequencing project: providing services to taxonomists for standard genome sequencing and annotation.</title>
        <authorList>
            <consortium name="The Broad Institute Genomics Platform"/>
            <consortium name="The Broad Institute Genome Sequencing Center for Infectious Disease"/>
            <person name="Wu L."/>
            <person name="Ma J."/>
        </authorList>
    </citation>
    <scope>NUCLEOTIDE SEQUENCE [LARGE SCALE GENOMIC DNA]</scope>
    <source>
        <strain evidence="10">JCM 13249</strain>
    </source>
</reference>
<keyword evidence="6 7" id="KW-0472">Membrane</keyword>
<feature type="transmembrane region" description="Helical" evidence="7">
    <location>
        <begin position="479"/>
        <end position="499"/>
    </location>
</feature>
<evidence type="ECO:0000256" key="4">
    <source>
        <dbReference type="ARBA" id="ARBA00022692"/>
    </source>
</evidence>
<accession>A0ABP4WGS0</accession>
<proteinExistence type="predicted"/>
<dbReference type="PANTHER" id="PTHR42718:SF42">
    <property type="entry name" value="EXPORT PROTEIN"/>
    <property type="match status" value="1"/>
</dbReference>
<feature type="transmembrane region" description="Helical" evidence="7">
    <location>
        <begin position="273"/>
        <end position="296"/>
    </location>
</feature>
<dbReference type="InterPro" id="IPR036259">
    <property type="entry name" value="MFS_trans_sf"/>
</dbReference>
<evidence type="ECO:0000256" key="7">
    <source>
        <dbReference type="SAM" id="Phobius"/>
    </source>
</evidence>
<keyword evidence="2" id="KW-0813">Transport</keyword>